<evidence type="ECO:0000256" key="1">
    <source>
        <dbReference type="SAM" id="MobiDB-lite"/>
    </source>
</evidence>
<protein>
    <submittedName>
        <fullName evidence="2">Uncharacterized protein</fullName>
    </submittedName>
</protein>
<keyword evidence="3" id="KW-1185">Reference proteome</keyword>
<dbReference type="AlphaFoldDB" id="X6LHG8"/>
<evidence type="ECO:0000313" key="2">
    <source>
        <dbReference type="EMBL" id="ETO00577.1"/>
    </source>
</evidence>
<evidence type="ECO:0000313" key="3">
    <source>
        <dbReference type="Proteomes" id="UP000023152"/>
    </source>
</evidence>
<organism evidence="2 3">
    <name type="scientific">Reticulomyxa filosa</name>
    <dbReference type="NCBI Taxonomy" id="46433"/>
    <lineage>
        <taxon>Eukaryota</taxon>
        <taxon>Sar</taxon>
        <taxon>Rhizaria</taxon>
        <taxon>Retaria</taxon>
        <taxon>Foraminifera</taxon>
        <taxon>Monothalamids</taxon>
        <taxon>Reticulomyxidae</taxon>
        <taxon>Reticulomyxa</taxon>
    </lineage>
</organism>
<feature type="region of interest" description="Disordered" evidence="1">
    <location>
        <begin position="183"/>
        <end position="221"/>
    </location>
</feature>
<comment type="caution">
    <text evidence="2">The sequence shown here is derived from an EMBL/GenBank/DDBJ whole genome shotgun (WGS) entry which is preliminary data.</text>
</comment>
<feature type="non-terminal residue" evidence="2">
    <location>
        <position position="221"/>
    </location>
</feature>
<reference evidence="2 3" key="1">
    <citation type="journal article" date="2013" name="Curr. Biol.">
        <title>The Genome of the Foraminiferan Reticulomyxa filosa.</title>
        <authorList>
            <person name="Glockner G."/>
            <person name="Hulsmann N."/>
            <person name="Schleicher M."/>
            <person name="Noegel A.A."/>
            <person name="Eichinger L."/>
            <person name="Gallinger C."/>
            <person name="Pawlowski J."/>
            <person name="Sierra R."/>
            <person name="Euteneuer U."/>
            <person name="Pillet L."/>
            <person name="Moustafa A."/>
            <person name="Platzer M."/>
            <person name="Groth M."/>
            <person name="Szafranski K."/>
            <person name="Schliwa M."/>
        </authorList>
    </citation>
    <scope>NUCLEOTIDE SEQUENCE [LARGE SCALE GENOMIC DNA]</scope>
</reference>
<feature type="compositionally biased region" description="Low complexity" evidence="1">
    <location>
        <begin position="188"/>
        <end position="198"/>
    </location>
</feature>
<dbReference type="EMBL" id="ASPP01040656">
    <property type="protein sequence ID" value="ETO00577.1"/>
    <property type="molecule type" value="Genomic_DNA"/>
</dbReference>
<feature type="compositionally biased region" description="Polar residues" evidence="1">
    <location>
        <begin position="199"/>
        <end position="221"/>
    </location>
</feature>
<sequence length="221" mass="25866">METRLKPIQRLTFSFGDFTTQESRPDYLELKQAVQKNNEFDIRVDKETSKEEKYSDNDKNASKQDVWSEQYNQNCITKIFLSSRQRQANCIGKMTLAALSEQKHLMVLYERARQFIHVYKWNERITDSLRQLKKQNCPFITKIQTIVVFNNEREIICKEQYSKVMMTLEGGYIVGIKPHEQKEKEQLEQTPTVQTQVQSSDNDNVTTEGNAQIPSGITNLE</sequence>
<gene>
    <name evidence="2" type="ORF">RFI_36863</name>
</gene>
<dbReference type="Proteomes" id="UP000023152">
    <property type="component" value="Unassembled WGS sequence"/>
</dbReference>
<accession>X6LHG8</accession>
<name>X6LHG8_RETFI</name>
<proteinExistence type="predicted"/>